<comment type="caution">
    <text evidence="2">The sequence shown here is derived from an EMBL/GenBank/DDBJ whole genome shotgun (WGS) entry which is preliminary data.</text>
</comment>
<dbReference type="InterPro" id="IPR053203">
    <property type="entry name" value="Cisplatin_resist-associated"/>
</dbReference>
<protein>
    <submittedName>
        <fullName evidence="2">Uncharacterized protein</fullName>
    </submittedName>
</protein>
<dbReference type="AlphaFoldDB" id="A0A0F4G7X8"/>
<dbReference type="OrthoDB" id="2537432at2759"/>
<organism evidence="2 3">
    <name type="scientific">Zymoseptoria brevis</name>
    <dbReference type="NCBI Taxonomy" id="1047168"/>
    <lineage>
        <taxon>Eukaryota</taxon>
        <taxon>Fungi</taxon>
        <taxon>Dikarya</taxon>
        <taxon>Ascomycota</taxon>
        <taxon>Pezizomycotina</taxon>
        <taxon>Dothideomycetes</taxon>
        <taxon>Dothideomycetidae</taxon>
        <taxon>Mycosphaerellales</taxon>
        <taxon>Mycosphaerellaceae</taxon>
        <taxon>Zymoseptoria</taxon>
    </lineage>
</organism>
<accession>A0A0F4G7X8</accession>
<reference evidence="2 3" key="1">
    <citation type="submission" date="2015-03" db="EMBL/GenBank/DDBJ databases">
        <title>RNA-seq based gene annotation and comparative genomics of four Zymoseptoria species reveal species-specific pathogenicity related genes and transposable element activity.</title>
        <authorList>
            <person name="Grandaubert J."/>
            <person name="Bhattacharyya A."/>
            <person name="Stukenbrock E.H."/>
        </authorList>
    </citation>
    <scope>NUCLEOTIDE SEQUENCE [LARGE SCALE GENOMIC DNA]</scope>
    <source>
        <strain evidence="2 3">Zb18110</strain>
    </source>
</reference>
<gene>
    <name evidence="2" type="ORF">TI39_contig4311g00003</name>
</gene>
<feature type="compositionally biased region" description="Basic and acidic residues" evidence="1">
    <location>
        <begin position="110"/>
        <end position="158"/>
    </location>
</feature>
<feature type="region of interest" description="Disordered" evidence="1">
    <location>
        <begin position="1"/>
        <end position="158"/>
    </location>
</feature>
<dbReference type="Proteomes" id="UP000033647">
    <property type="component" value="Unassembled WGS sequence"/>
</dbReference>
<proteinExistence type="predicted"/>
<dbReference type="PANTHER" id="PTHR34693:SF3">
    <property type="match status" value="1"/>
</dbReference>
<dbReference type="EMBL" id="LAFY01004270">
    <property type="protein sequence ID" value="KJX93461.1"/>
    <property type="molecule type" value="Genomic_DNA"/>
</dbReference>
<dbReference type="InterPro" id="IPR022024">
    <property type="entry name" value="DUF3602"/>
</dbReference>
<dbReference type="Pfam" id="PF12223">
    <property type="entry name" value="DUF3602"/>
    <property type="match status" value="1"/>
</dbReference>
<evidence type="ECO:0000313" key="3">
    <source>
        <dbReference type="Proteomes" id="UP000033647"/>
    </source>
</evidence>
<dbReference type="PANTHER" id="PTHR34693">
    <property type="entry name" value="PROTEIN PAR32"/>
    <property type="match status" value="1"/>
</dbReference>
<feature type="compositionally biased region" description="Polar residues" evidence="1">
    <location>
        <begin position="61"/>
        <end position="70"/>
    </location>
</feature>
<evidence type="ECO:0000313" key="2">
    <source>
        <dbReference type="EMBL" id="KJX93461.1"/>
    </source>
</evidence>
<keyword evidence="3" id="KW-1185">Reference proteome</keyword>
<evidence type="ECO:0000256" key="1">
    <source>
        <dbReference type="SAM" id="MobiDB-lite"/>
    </source>
</evidence>
<name>A0A0F4G7X8_9PEZI</name>
<sequence>MTQQIHSTGRGGAGNIGPSDGTYTDGDIIREGNSANPTGSSGRGGAGNIGASPSPKVVPTNPGSNTTVPSNPAGAAEFASVDIIPESATRPVGQPGYENFHTGRAGAGNVHKEKWGGHSTKGEQEKGLKEKDSKGGLVEKVKEMIHGGAKREKTPEVK</sequence>